<dbReference type="OrthoDB" id="361242at2759"/>
<dbReference type="GO" id="GO:0006281">
    <property type="term" value="P:DNA repair"/>
    <property type="evidence" value="ECO:0007669"/>
    <property type="project" value="UniProtKB-UniRule"/>
</dbReference>
<evidence type="ECO:0000313" key="11">
    <source>
        <dbReference type="Proteomes" id="UP001165122"/>
    </source>
</evidence>
<keyword evidence="3 7" id="KW-0227">DNA damage</keyword>
<evidence type="ECO:0000256" key="6">
    <source>
        <dbReference type="ARBA" id="ARBA00023242"/>
    </source>
</evidence>
<keyword evidence="6 7" id="KW-0539">Nucleus</keyword>
<evidence type="ECO:0000256" key="4">
    <source>
        <dbReference type="ARBA" id="ARBA00023172"/>
    </source>
</evidence>
<name>A0A9W7FRK0_9STRA</name>
<evidence type="ECO:0000256" key="2">
    <source>
        <dbReference type="ARBA" id="ARBA00008997"/>
    </source>
</evidence>
<comment type="caution">
    <text evidence="10">The sequence shown here is derived from an EMBL/GenBank/DDBJ whole genome shotgun (WGS) entry which is preliminary data.</text>
</comment>
<evidence type="ECO:0000256" key="5">
    <source>
        <dbReference type="ARBA" id="ARBA00023204"/>
    </source>
</evidence>
<dbReference type="GO" id="GO:0005634">
    <property type="term" value="C:nucleus"/>
    <property type="evidence" value="ECO:0007669"/>
    <property type="project" value="UniProtKB-SubCell"/>
</dbReference>
<dbReference type="AlphaFoldDB" id="A0A9W7FRK0"/>
<evidence type="ECO:0000313" key="10">
    <source>
        <dbReference type="EMBL" id="GMI16691.1"/>
    </source>
</evidence>
<dbReference type="GO" id="GO:0006310">
    <property type="term" value="P:DNA recombination"/>
    <property type="evidence" value="ECO:0007669"/>
    <property type="project" value="UniProtKB-UniRule"/>
</dbReference>
<protein>
    <recommendedName>
        <fullName evidence="7">Non-structural maintenance of chromosomes element 4</fullName>
    </recommendedName>
</protein>
<proteinExistence type="inferred from homology"/>
<dbReference type="PANTHER" id="PTHR16140:SF0">
    <property type="entry name" value="NON-STRUCTURAL MAINTENANCE OF CHROMOSOMES ELEMENT 4"/>
    <property type="match status" value="1"/>
</dbReference>
<sequence length="306" mass="34146">MSESGQTDSERRQIRRKQRTLHKTIEESASNIEDATKSAFDDRRTENNEIFDKVFYAREAALDGENMALIASKASKQANKLVSVSRYDVDKVIKNLRKKVVDDKGNFDWGALGAAVGTCFNTVPRVFFMNGPVGEARVQKVVKEKKKRVRVDEEAEEENPDEILTQKKDKNGLSGMEDIISSVNKTLKKTVDKRRKVKETKKIEGEESACLVKLVVNPKSFTQTAENVLALSFDIKKGGSQVSKSAKTGLPIAQARTTLGGASSVTPMSKQSVLSLNMAQWRDLVKYYKVDEGDGVEHRKNKRAKT</sequence>
<comment type="similarity">
    <text evidence="2 7">Belongs to the NSE4 family.</text>
</comment>
<keyword evidence="11" id="KW-1185">Reference proteome</keyword>
<feature type="domain" description="Non-structural maintenance of chromosome element 4 C-terminal" evidence="9">
    <location>
        <begin position="210"/>
        <end position="292"/>
    </location>
</feature>
<feature type="compositionally biased region" description="Basic residues" evidence="8">
    <location>
        <begin position="13"/>
        <end position="22"/>
    </location>
</feature>
<dbReference type="Pfam" id="PF08743">
    <property type="entry name" value="Nse4_C"/>
    <property type="match status" value="1"/>
</dbReference>
<comment type="subunit">
    <text evidence="7">Component of the SMC5-SMC6 complex.</text>
</comment>
<keyword evidence="4 7" id="KW-0233">DNA recombination</keyword>
<evidence type="ECO:0000256" key="7">
    <source>
        <dbReference type="RuleBase" id="RU365071"/>
    </source>
</evidence>
<gene>
    <name evidence="10" type="ORF">TrLO_g10852</name>
</gene>
<accession>A0A9W7FRK0</accession>
<keyword evidence="5 7" id="KW-0234">DNA repair</keyword>
<dbReference type="GO" id="GO:0030915">
    <property type="term" value="C:Smc5-Smc6 complex"/>
    <property type="evidence" value="ECO:0007669"/>
    <property type="project" value="UniProtKB-UniRule"/>
</dbReference>
<evidence type="ECO:0000256" key="1">
    <source>
        <dbReference type="ARBA" id="ARBA00004123"/>
    </source>
</evidence>
<evidence type="ECO:0000259" key="9">
    <source>
        <dbReference type="Pfam" id="PF08743"/>
    </source>
</evidence>
<evidence type="ECO:0000256" key="8">
    <source>
        <dbReference type="SAM" id="MobiDB-lite"/>
    </source>
</evidence>
<comment type="subcellular location">
    <subcellularLocation>
        <location evidence="1 7">Nucleus</location>
    </subcellularLocation>
</comment>
<dbReference type="InterPro" id="IPR014854">
    <property type="entry name" value="Nse4_C"/>
</dbReference>
<dbReference type="PANTHER" id="PTHR16140">
    <property type="entry name" value="NON-STRUCTURAL MAINTENANCE OF CHROMOSOMES ELEMENT 4"/>
    <property type="match status" value="1"/>
</dbReference>
<reference evidence="11" key="1">
    <citation type="journal article" date="2023" name="Commun. Biol.">
        <title>Genome analysis of Parmales, the sister group of diatoms, reveals the evolutionary specialization of diatoms from phago-mixotrophs to photoautotrophs.</title>
        <authorList>
            <person name="Ban H."/>
            <person name="Sato S."/>
            <person name="Yoshikawa S."/>
            <person name="Yamada K."/>
            <person name="Nakamura Y."/>
            <person name="Ichinomiya M."/>
            <person name="Sato N."/>
            <person name="Blanc-Mathieu R."/>
            <person name="Endo H."/>
            <person name="Kuwata A."/>
            <person name="Ogata H."/>
        </authorList>
    </citation>
    <scope>NUCLEOTIDE SEQUENCE [LARGE SCALE GENOMIC DNA]</scope>
    <source>
        <strain evidence="11">NIES 3700</strain>
    </source>
</reference>
<dbReference type="EMBL" id="BRXW01000259">
    <property type="protein sequence ID" value="GMI16691.1"/>
    <property type="molecule type" value="Genomic_DNA"/>
</dbReference>
<dbReference type="InterPro" id="IPR027786">
    <property type="entry name" value="Nse4/EID"/>
</dbReference>
<organism evidence="10 11">
    <name type="scientific">Triparma laevis f. longispina</name>
    <dbReference type="NCBI Taxonomy" id="1714387"/>
    <lineage>
        <taxon>Eukaryota</taxon>
        <taxon>Sar</taxon>
        <taxon>Stramenopiles</taxon>
        <taxon>Ochrophyta</taxon>
        <taxon>Bolidophyceae</taxon>
        <taxon>Parmales</taxon>
        <taxon>Triparmaceae</taxon>
        <taxon>Triparma</taxon>
    </lineage>
</organism>
<comment type="function">
    <text evidence="7">Component of the SMC5-SMC6 complex, that promotes sister chromatid alignment after DNA damage and facilitates double-stranded DNA breaks (DSBs) repair via homologous recombination between sister chromatids.</text>
</comment>
<dbReference type="Proteomes" id="UP001165122">
    <property type="component" value="Unassembled WGS sequence"/>
</dbReference>
<evidence type="ECO:0000256" key="3">
    <source>
        <dbReference type="ARBA" id="ARBA00022763"/>
    </source>
</evidence>
<feature type="region of interest" description="Disordered" evidence="8">
    <location>
        <begin position="1"/>
        <end position="39"/>
    </location>
</feature>